<evidence type="ECO:0000313" key="3">
    <source>
        <dbReference type="Proteomes" id="UP000695022"/>
    </source>
</evidence>
<dbReference type="InterPro" id="IPR051330">
    <property type="entry name" value="Phosphatase_reg/MetRdx"/>
</dbReference>
<dbReference type="InterPro" id="IPR007303">
    <property type="entry name" value="TIP41-like"/>
</dbReference>
<gene>
    <name evidence="4" type="primary">LOC106819865</name>
</gene>
<sequence>MAMDNSANTTTKSKEFRFGPWVFTTTKSHILKSICESPEKCKTNIDVCQLCRYGSALKLPHIPEMVFPYNTLRLVHDGGFGIEFNALDALRLVDAEQDLMKVAVADAWKESRASSEFAKDTIKPFDWTFSTSYRGTILAQDPQHVLQVSPTTERIDIEKLKTQENILFFDEVHLFEDELADNGCSNLTVKIRVMPGKFFVLLRFFLRVDGVLIRMNDTRLYHENDKNYMIREYTSKQKKTSDIKAPPESFIDPIAISEHLDTIEEILEKVEFPTLTNLDPGTADSDESPE</sequence>
<proteinExistence type="inferred from homology"/>
<dbReference type="Pfam" id="PF04176">
    <property type="entry name" value="TIP41"/>
    <property type="match status" value="1"/>
</dbReference>
<dbReference type="Proteomes" id="UP000695022">
    <property type="component" value="Unplaced"/>
</dbReference>
<keyword evidence="3" id="KW-1185">Reference proteome</keyword>
<comment type="similarity">
    <text evidence="1">Belongs to the TIP41 family.</text>
</comment>
<protein>
    <recommendedName>
        <fullName evidence="2">TIP41-like protein</fullName>
    </recommendedName>
</protein>
<dbReference type="PANTHER" id="PTHR21021">
    <property type="entry name" value="GAF/PUTATIVE CYTOSKELETAL PROTEIN"/>
    <property type="match status" value="1"/>
</dbReference>
<organism evidence="3 4">
    <name type="scientific">Priapulus caudatus</name>
    <name type="common">Priapulid worm</name>
    <dbReference type="NCBI Taxonomy" id="37621"/>
    <lineage>
        <taxon>Eukaryota</taxon>
        <taxon>Metazoa</taxon>
        <taxon>Ecdysozoa</taxon>
        <taxon>Scalidophora</taxon>
        <taxon>Priapulida</taxon>
        <taxon>Priapulimorpha</taxon>
        <taxon>Priapulimorphida</taxon>
        <taxon>Priapulidae</taxon>
        <taxon>Priapulus</taxon>
    </lineage>
</organism>
<dbReference type="GeneID" id="106819865"/>
<dbReference type="PANTHER" id="PTHR21021:SF16">
    <property type="entry name" value="TIP41-LIKE PROTEIN"/>
    <property type="match status" value="1"/>
</dbReference>
<accession>A0ABM1F652</accession>
<evidence type="ECO:0000256" key="1">
    <source>
        <dbReference type="ARBA" id="ARBA00006658"/>
    </source>
</evidence>
<reference evidence="4" key="1">
    <citation type="submission" date="2025-08" db="UniProtKB">
        <authorList>
            <consortium name="RefSeq"/>
        </authorList>
    </citation>
    <scope>IDENTIFICATION</scope>
</reference>
<dbReference type="RefSeq" id="XP_014679923.1">
    <property type="nucleotide sequence ID" value="XM_014824437.1"/>
</dbReference>
<evidence type="ECO:0000313" key="4">
    <source>
        <dbReference type="RefSeq" id="XP_014679923.1"/>
    </source>
</evidence>
<evidence type="ECO:0000256" key="2">
    <source>
        <dbReference type="ARBA" id="ARBA00018951"/>
    </source>
</evidence>
<name>A0ABM1F652_PRICU</name>